<comment type="caution">
    <text evidence="3">The sequence shown here is derived from an EMBL/GenBank/DDBJ whole genome shotgun (WGS) entry which is preliminary data.</text>
</comment>
<gene>
    <name evidence="3" type="ORF">C8P68_11186</name>
</gene>
<evidence type="ECO:0000256" key="1">
    <source>
        <dbReference type="SAM" id="MobiDB-lite"/>
    </source>
</evidence>
<feature type="region of interest" description="Disordered" evidence="1">
    <location>
        <begin position="104"/>
        <end position="133"/>
    </location>
</feature>
<reference evidence="3 4" key="1">
    <citation type="submission" date="2018-04" db="EMBL/GenBank/DDBJ databases">
        <title>Genomic Encyclopedia of Archaeal and Bacterial Type Strains, Phase II (KMG-II): from individual species to whole genera.</title>
        <authorList>
            <person name="Goeker M."/>
        </authorList>
    </citation>
    <scope>NUCLEOTIDE SEQUENCE [LARGE SCALE GENOMIC DNA]</scope>
    <source>
        <strain evidence="3 4">DSM 26809</strain>
    </source>
</reference>
<accession>A0A2T5J4X4</accession>
<feature type="signal peptide" evidence="2">
    <location>
        <begin position="1"/>
        <end position="22"/>
    </location>
</feature>
<sequence>MKKVTLVLLTACLIWTVQTVKAQTPDTTKNNIEVKKKVKQGVHGRTVTKVKMTGKGTPEALKESANGTATGHLAPPKPAVEPVVVTPPPATPAVVVVHDTVHQTAPAPAPKTTTTRVTTTTETRPVVTKTTTTHHVVATKKTYHKPVHTYHKTYSKTAVGAPTTKTVTTTTVQKTQ</sequence>
<protein>
    <submittedName>
        <fullName evidence="3">Uncharacterized protein</fullName>
    </submittedName>
</protein>
<feature type="chain" id="PRO_5015718773" evidence="2">
    <location>
        <begin position="23"/>
        <end position="176"/>
    </location>
</feature>
<keyword evidence="4" id="KW-1185">Reference proteome</keyword>
<organism evidence="3 4">
    <name type="scientific">Mucilaginibacter yixingensis</name>
    <dbReference type="NCBI Taxonomy" id="1295612"/>
    <lineage>
        <taxon>Bacteria</taxon>
        <taxon>Pseudomonadati</taxon>
        <taxon>Bacteroidota</taxon>
        <taxon>Sphingobacteriia</taxon>
        <taxon>Sphingobacteriales</taxon>
        <taxon>Sphingobacteriaceae</taxon>
        <taxon>Mucilaginibacter</taxon>
    </lineage>
</organism>
<name>A0A2T5J4X4_9SPHI</name>
<dbReference type="EMBL" id="QAOQ01000011">
    <property type="protein sequence ID" value="PTQ92709.1"/>
    <property type="molecule type" value="Genomic_DNA"/>
</dbReference>
<dbReference type="Proteomes" id="UP000244168">
    <property type="component" value="Unassembled WGS sequence"/>
</dbReference>
<evidence type="ECO:0000313" key="4">
    <source>
        <dbReference type="Proteomes" id="UP000244168"/>
    </source>
</evidence>
<evidence type="ECO:0000313" key="3">
    <source>
        <dbReference type="EMBL" id="PTQ92709.1"/>
    </source>
</evidence>
<proteinExistence type="predicted"/>
<evidence type="ECO:0000256" key="2">
    <source>
        <dbReference type="SAM" id="SignalP"/>
    </source>
</evidence>
<dbReference type="AlphaFoldDB" id="A0A2T5J4X4"/>
<dbReference type="RefSeq" id="WP_107831515.1">
    <property type="nucleotide sequence ID" value="NZ_CP160205.1"/>
</dbReference>
<keyword evidence="2" id="KW-0732">Signal</keyword>